<organism evidence="1">
    <name type="scientific">viral metagenome</name>
    <dbReference type="NCBI Taxonomy" id="1070528"/>
    <lineage>
        <taxon>unclassified sequences</taxon>
        <taxon>metagenomes</taxon>
        <taxon>organismal metagenomes</taxon>
    </lineage>
</organism>
<name>A0A6M3JA87_9ZZZZ</name>
<sequence>MKICLARVDNCLVDVTSIGGGPDAIPGNVEVEIWALMPLAVFKAPDLLMRTDAPYFRRVEAMPSLGKQTAEGIIPLYELPPDIREMWRNFEKAVIDWAEKEVLNGTER</sequence>
<reference evidence="1" key="1">
    <citation type="submission" date="2020-03" db="EMBL/GenBank/DDBJ databases">
        <title>The deep terrestrial virosphere.</title>
        <authorList>
            <person name="Holmfeldt K."/>
            <person name="Nilsson E."/>
            <person name="Simone D."/>
            <person name="Lopez-Fernandez M."/>
            <person name="Wu X."/>
            <person name="de Brujin I."/>
            <person name="Lundin D."/>
            <person name="Andersson A."/>
            <person name="Bertilsson S."/>
            <person name="Dopson M."/>
        </authorList>
    </citation>
    <scope>NUCLEOTIDE SEQUENCE</scope>
    <source>
        <strain evidence="2">MM415A00434</strain>
        <strain evidence="1">MM415B00370</strain>
    </source>
</reference>
<evidence type="ECO:0000313" key="2">
    <source>
        <dbReference type="EMBL" id="QJA82227.1"/>
    </source>
</evidence>
<proteinExistence type="predicted"/>
<protein>
    <submittedName>
        <fullName evidence="1">Uncharacterized protein</fullName>
    </submittedName>
</protein>
<gene>
    <name evidence="2" type="ORF">MM415A00434_0002</name>
    <name evidence="1" type="ORF">MM415B00370_0079</name>
</gene>
<evidence type="ECO:0000313" key="1">
    <source>
        <dbReference type="EMBL" id="QJA65961.1"/>
    </source>
</evidence>
<dbReference type="EMBL" id="MT142483">
    <property type="protein sequence ID" value="QJA82227.1"/>
    <property type="molecule type" value="Genomic_DNA"/>
</dbReference>
<dbReference type="EMBL" id="MT141546">
    <property type="protein sequence ID" value="QJA65961.1"/>
    <property type="molecule type" value="Genomic_DNA"/>
</dbReference>
<dbReference type="AlphaFoldDB" id="A0A6M3JA87"/>
<accession>A0A6M3JA87</accession>